<name>B0DCB1_LACBS</name>
<evidence type="ECO:0000313" key="1">
    <source>
        <dbReference type="EMBL" id="EDR07867.1"/>
    </source>
</evidence>
<dbReference type="InParanoid" id="B0DCB1"/>
<dbReference type="GeneID" id="6077094"/>
<dbReference type="KEGG" id="lbc:LACBIDRAFT_298127"/>
<dbReference type="Proteomes" id="UP000001194">
    <property type="component" value="Unassembled WGS sequence"/>
</dbReference>
<dbReference type="RefSeq" id="XP_001881656.1">
    <property type="nucleotide sequence ID" value="XM_001881621.1"/>
</dbReference>
<dbReference type="HOGENOM" id="CLU_2758204_0_0_1"/>
<gene>
    <name evidence="1" type="ORF">LACBIDRAFT_298127</name>
</gene>
<dbReference type="AlphaFoldDB" id="B0DCB1"/>
<dbReference type="OrthoDB" id="5106486at2759"/>
<sequence length="70" mass="7832">MAHPPPRCHPSTRERILQKIRHWITGDSNTRILWLSVSGSMGNGSPDQRIFLPAKSSRTPVSVFIPNSNP</sequence>
<evidence type="ECO:0000313" key="2">
    <source>
        <dbReference type="Proteomes" id="UP000001194"/>
    </source>
</evidence>
<keyword evidence="2" id="KW-1185">Reference proteome</keyword>
<reference evidence="1 2" key="1">
    <citation type="journal article" date="2008" name="Nature">
        <title>The genome of Laccaria bicolor provides insights into mycorrhizal symbiosis.</title>
        <authorList>
            <person name="Martin F."/>
            <person name="Aerts A."/>
            <person name="Ahren D."/>
            <person name="Brun A."/>
            <person name="Danchin E.G.J."/>
            <person name="Duchaussoy F."/>
            <person name="Gibon J."/>
            <person name="Kohler A."/>
            <person name="Lindquist E."/>
            <person name="Pereda V."/>
            <person name="Salamov A."/>
            <person name="Shapiro H.J."/>
            <person name="Wuyts J."/>
            <person name="Blaudez D."/>
            <person name="Buee M."/>
            <person name="Brokstein P."/>
            <person name="Canbaeck B."/>
            <person name="Cohen D."/>
            <person name="Courty P.E."/>
            <person name="Coutinho P.M."/>
            <person name="Delaruelle C."/>
            <person name="Detter J.C."/>
            <person name="Deveau A."/>
            <person name="DiFazio S."/>
            <person name="Duplessis S."/>
            <person name="Fraissinet-Tachet L."/>
            <person name="Lucic E."/>
            <person name="Frey-Klett P."/>
            <person name="Fourrey C."/>
            <person name="Feussner I."/>
            <person name="Gay G."/>
            <person name="Grimwood J."/>
            <person name="Hoegger P.J."/>
            <person name="Jain P."/>
            <person name="Kilaru S."/>
            <person name="Labbe J."/>
            <person name="Lin Y.C."/>
            <person name="Legue V."/>
            <person name="Le Tacon F."/>
            <person name="Marmeisse R."/>
            <person name="Melayah D."/>
            <person name="Montanini B."/>
            <person name="Muratet M."/>
            <person name="Nehls U."/>
            <person name="Niculita-Hirzel H."/>
            <person name="Oudot-Le Secq M.P."/>
            <person name="Peter M."/>
            <person name="Quesneville H."/>
            <person name="Rajashekar B."/>
            <person name="Reich M."/>
            <person name="Rouhier N."/>
            <person name="Schmutz J."/>
            <person name="Yin T."/>
            <person name="Chalot M."/>
            <person name="Henrissat B."/>
            <person name="Kuees U."/>
            <person name="Lucas S."/>
            <person name="Van de Peer Y."/>
            <person name="Podila G.K."/>
            <person name="Polle A."/>
            <person name="Pukkila P.J."/>
            <person name="Richardson P.M."/>
            <person name="Rouze P."/>
            <person name="Sanders I.R."/>
            <person name="Stajich J.E."/>
            <person name="Tunlid A."/>
            <person name="Tuskan G."/>
            <person name="Grigoriev I.V."/>
        </authorList>
    </citation>
    <scope>NUCLEOTIDE SEQUENCE [LARGE SCALE GENOMIC DNA]</scope>
    <source>
        <strain evidence="2">S238N-H82 / ATCC MYA-4686</strain>
    </source>
</reference>
<organism evidence="2">
    <name type="scientific">Laccaria bicolor (strain S238N-H82 / ATCC MYA-4686)</name>
    <name type="common">Bicoloured deceiver</name>
    <name type="synonym">Laccaria laccata var. bicolor</name>
    <dbReference type="NCBI Taxonomy" id="486041"/>
    <lineage>
        <taxon>Eukaryota</taxon>
        <taxon>Fungi</taxon>
        <taxon>Dikarya</taxon>
        <taxon>Basidiomycota</taxon>
        <taxon>Agaricomycotina</taxon>
        <taxon>Agaricomycetes</taxon>
        <taxon>Agaricomycetidae</taxon>
        <taxon>Agaricales</taxon>
        <taxon>Agaricineae</taxon>
        <taxon>Hydnangiaceae</taxon>
        <taxon>Laccaria</taxon>
    </lineage>
</organism>
<protein>
    <submittedName>
        <fullName evidence="1">Predicted protein</fullName>
    </submittedName>
</protein>
<proteinExistence type="predicted"/>
<accession>B0DCB1</accession>
<dbReference type="EMBL" id="DS547103">
    <property type="protein sequence ID" value="EDR07867.1"/>
    <property type="molecule type" value="Genomic_DNA"/>
</dbReference>